<protein>
    <submittedName>
        <fullName evidence="1">Uncharacterized protein</fullName>
    </submittedName>
</protein>
<dbReference type="Proteomes" id="UP000011996">
    <property type="component" value="Unassembled WGS sequence"/>
</dbReference>
<evidence type="ECO:0000313" key="2">
    <source>
        <dbReference type="Proteomes" id="UP000011996"/>
    </source>
</evidence>
<dbReference type="EMBL" id="ANOF01000095">
    <property type="protein sequence ID" value="EMI26391.1"/>
    <property type="molecule type" value="Genomic_DNA"/>
</dbReference>
<proteinExistence type="predicted"/>
<name>M5S4L0_9BACT</name>
<comment type="caution">
    <text evidence="1">The sequence shown here is derived from an EMBL/GenBank/DDBJ whole genome shotgun (WGS) entry which is preliminary data.</text>
</comment>
<organism evidence="1 2">
    <name type="scientific">Rhodopirellula europaea SH398</name>
    <dbReference type="NCBI Taxonomy" id="1263868"/>
    <lineage>
        <taxon>Bacteria</taxon>
        <taxon>Pseudomonadati</taxon>
        <taxon>Planctomycetota</taxon>
        <taxon>Planctomycetia</taxon>
        <taxon>Pirellulales</taxon>
        <taxon>Pirellulaceae</taxon>
        <taxon>Rhodopirellula</taxon>
    </lineage>
</organism>
<accession>M5S4L0</accession>
<dbReference type="STRING" id="1263868.RESH_03034"/>
<sequence length="40" mass="4449">MASTVLHQSDRPVEKAMDVATTQTCIARRFFILKALNEVG</sequence>
<evidence type="ECO:0000313" key="1">
    <source>
        <dbReference type="EMBL" id="EMI26391.1"/>
    </source>
</evidence>
<dbReference type="AlphaFoldDB" id="M5S4L0"/>
<gene>
    <name evidence="1" type="ORF">RESH_03034</name>
</gene>
<reference evidence="1 2" key="1">
    <citation type="journal article" date="2013" name="Mar. Genomics">
        <title>Expression of sulfatases in Rhodopirellula baltica and the diversity of sulfatases in the genus Rhodopirellula.</title>
        <authorList>
            <person name="Wegner C.E."/>
            <person name="Richter-Heitmann T."/>
            <person name="Klindworth A."/>
            <person name="Klockow C."/>
            <person name="Richter M."/>
            <person name="Achstetter T."/>
            <person name="Glockner F.O."/>
            <person name="Harder J."/>
        </authorList>
    </citation>
    <scope>NUCLEOTIDE SEQUENCE [LARGE SCALE GENOMIC DNA]</scope>
    <source>
        <strain evidence="1 2">SH398</strain>
    </source>
</reference>
<dbReference type="PATRIC" id="fig|1263868.3.peg.3281"/>